<dbReference type="EMBL" id="AP026709">
    <property type="protein sequence ID" value="BDQ36565.1"/>
    <property type="molecule type" value="Genomic_DNA"/>
</dbReference>
<proteinExistence type="predicted"/>
<organism evidence="1 2">
    <name type="scientific">Pseudodesulfovibrio nedwellii</name>
    <dbReference type="NCBI Taxonomy" id="2973072"/>
    <lineage>
        <taxon>Bacteria</taxon>
        <taxon>Pseudomonadati</taxon>
        <taxon>Thermodesulfobacteriota</taxon>
        <taxon>Desulfovibrionia</taxon>
        <taxon>Desulfovibrionales</taxon>
        <taxon>Desulfovibrionaceae</taxon>
    </lineage>
</organism>
<dbReference type="SUPFAM" id="SSF81901">
    <property type="entry name" value="HCP-like"/>
    <property type="match status" value="1"/>
</dbReference>
<protein>
    <recommendedName>
        <fullName evidence="3">Sel1 repeat family protein</fullName>
    </recommendedName>
</protein>
<dbReference type="Pfam" id="PF08238">
    <property type="entry name" value="Sel1"/>
    <property type="match status" value="3"/>
</dbReference>
<name>A0ABM8AYI0_9BACT</name>
<evidence type="ECO:0000313" key="2">
    <source>
        <dbReference type="Proteomes" id="UP001317742"/>
    </source>
</evidence>
<dbReference type="Proteomes" id="UP001317742">
    <property type="component" value="Chromosome"/>
</dbReference>
<dbReference type="InterPro" id="IPR011990">
    <property type="entry name" value="TPR-like_helical_dom_sf"/>
</dbReference>
<reference evidence="1 2" key="1">
    <citation type="submission" date="2022-08" db="EMBL/GenBank/DDBJ databases">
        <title>Genome Sequence of the sulphate-reducing bacterium, Pseudodesulfovibrio sp. SYK.</title>
        <authorList>
            <person name="Kondo R."/>
            <person name="Kataoka T."/>
        </authorList>
    </citation>
    <scope>NUCLEOTIDE SEQUENCE [LARGE SCALE GENOMIC DNA]</scope>
    <source>
        <strain evidence="1 2">SYK</strain>
    </source>
</reference>
<gene>
    <name evidence="1" type="ORF">SYK_09250</name>
</gene>
<dbReference type="PANTHER" id="PTHR11102">
    <property type="entry name" value="SEL-1-LIKE PROTEIN"/>
    <property type="match status" value="1"/>
</dbReference>
<sequence>MKGRYLKHILILTFLMIFLTGCMSVMVERQGTKAYMKKDYTTARLKYEEAVDQGNSNAMYHLAVMYAEGQGVPQDYPKAAGLLEQAVDQGNNNARLMLGLFNIYGDGIPQNPDKGATLITAAADDGNDTAMYYLANLYAAGLGVGRDLNKAEYWMHEAKSAGFPVKDKLLTQEGLATLYEL</sequence>
<evidence type="ECO:0008006" key="3">
    <source>
        <dbReference type="Google" id="ProtNLM"/>
    </source>
</evidence>
<dbReference type="PANTHER" id="PTHR11102:SF160">
    <property type="entry name" value="ERAD-ASSOCIATED E3 UBIQUITIN-PROTEIN LIGASE COMPONENT HRD3"/>
    <property type="match status" value="1"/>
</dbReference>
<accession>A0ABM8AYI0</accession>
<evidence type="ECO:0000313" key="1">
    <source>
        <dbReference type="EMBL" id="BDQ36565.1"/>
    </source>
</evidence>
<keyword evidence="2" id="KW-1185">Reference proteome</keyword>
<dbReference type="InterPro" id="IPR050767">
    <property type="entry name" value="Sel1_AlgK"/>
</dbReference>
<dbReference type="InterPro" id="IPR006597">
    <property type="entry name" value="Sel1-like"/>
</dbReference>
<dbReference type="SMART" id="SM00671">
    <property type="entry name" value="SEL1"/>
    <property type="match status" value="3"/>
</dbReference>
<dbReference type="RefSeq" id="WP_281762459.1">
    <property type="nucleotide sequence ID" value="NZ_AP026709.1"/>
</dbReference>
<dbReference type="PROSITE" id="PS51257">
    <property type="entry name" value="PROKAR_LIPOPROTEIN"/>
    <property type="match status" value="1"/>
</dbReference>
<dbReference type="Gene3D" id="1.25.40.10">
    <property type="entry name" value="Tetratricopeptide repeat domain"/>
    <property type="match status" value="1"/>
</dbReference>